<dbReference type="PANTHER" id="PTHR33067">
    <property type="entry name" value="RNA-DIRECTED DNA POLYMERASE-RELATED"/>
    <property type="match status" value="1"/>
</dbReference>
<comment type="caution">
    <text evidence="2">The sequence shown here is derived from an EMBL/GenBank/DDBJ whole genome shotgun (WGS) entry which is preliminary data.</text>
</comment>
<evidence type="ECO:0000313" key="2">
    <source>
        <dbReference type="EMBL" id="KAA3482134.1"/>
    </source>
</evidence>
<keyword evidence="3" id="KW-1185">Reference proteome</keyword>
<reference evidence="3" key="1">
    <citation type="journal article" date="2019" name="Plant Biotechnol. J.">
        <title>Genome sequencing of the Australian wild diploid species Gossypium australe highlights disease resistance and delayed gland morphogenesis.</title>
        <authorList>
            <person name="Cai Y."/>
            <person name="Cai X."/>
            <person name="Wang Q."/>
            <person name="Wang P."/>
            <person name="Zhang Y."/>
            <person name="Cai C."/>
            <person name="Xu Y."/>
            <person name="Wang K."/>
            <person name="Zhou Z."/>
            <person name="Wang C."/>
            <person name="Geng S."/>
            <person name="Li B."/>
            <person name="Dong Q."/>
            <person name="Hou Y."/>
            <person name="Wang H."/>
            <person name="Ai P."/>
            <person name="Liu Z."/>
            <person name="Yi F."/>
            <person name="Sun M."/>
            <person name="An G."/>
            <person name="Cheng J."/>
            <person name="Zhang Y."/>
            <person name="Shi Q."/>
            <person name="Xie Y."/>
            <person name="Shi X."/>
            <person name="Chang Y."/>
            <person name="Huang F."/>
            <person name="Chen Y."/>
            <person name="Hong S."/>
            <person name="Mi L."/>
            <person name="Sun Q."/>
            <person name="Zhang L."/>
            <person name="Zhou B."/>
            <person name="Peng R."/>
            <person name="Zhang X."/>
            <person name="Liu F."/>
        </authorList>
    </citation>
    <scope>NUCLEOTIDE SEQUENCE [LARGE SCALE GENOMIC DNA]</scope>
    <source>
        <strain evidence="3">cv. PA1801</strain>
    </source>
</reference>
<dbReference type="PANTHER" id="PTHR33067:SF35">
    <property type="entry name" value="ASPARTIC PEPTIDASE DDI1-TYPE DOMAIN-CONTAINING PROTEIN"/>
    <property type="match status" value="1"/>
</dbReference>
<dbReference type="OrthoDB" id="997500at2759"/>
<proteinExistence type="predicted"/>
<evidence type="ECO:0000313" key="3">
    <source>
        <dbReference type="Proteomes" id="UP000325315"/>
    </source>
</evidence>
<feature type="coiled-coil region" evidence="1">
    <location>
        <begin position="93"/>
        <end position="120"/>
    </location>
</feature>
<organism evidence="2 3">
    <name type="scientific">Gossypium australe</name>
    <dbReference type="NCBI Taxonomy" id="47621"/>
    <lineage>
        <taxon>Eukaryota</taxon>
        <taxon>Viridiplantae</taxon>
        <taxon>Streptophyta</taxon>
        <taxon>Embryophyta</taxon>
        <taxon>Tracheophyta</taxon>
        <taxon>Spermatophyta</taxon>
        <taxon>Magnoliopsida</taxon>
        <taxon>eudicotyledons</taxon>
        <taxon>Gunneridae</taxon>
        <taxon>Pentapetalae</taxon>
        <taxon>rosids</taxon>
        <taxon>malvids</taxon>
        <taxon>Malvales</taxon>
        <taxon>Malvaceae</taxon>
        <taxon>Malvoideae</taxon>
        <taxon>Gossypium</taxon>
    </lineage>
</organism>
<name>A0A5B6WL91_9ROSI</name>
<sequence length="271" mass="30175">MKTTDIFNMDVVSMLANQVEALGKKINVFNVSKQCDANGVGMINSEYSPFESSMMHGQVNFMDIKITPITIVIIQVRGTIQISLGVIKIIKGHNSLRTALKNHQASIQGLENQIGQLAKLVSERSQDSLPTNTETNPNEQIHAIIIRNVEGLVEPEKKSKLEAVVKSDKVEESKKEHKSMPKYVKFLMELLTNKKKLENLSNVELNAVCSCILQNKLANKLENLGSFTIPCLIGSLNASINVMPYKIFKQLGLEEPKPTRMSIQLTNSLTR</sequence>
<dbReference type="Proteomes" id="UP000325315">
    <property type="component" value="Unassembled WGS sequence"/>
</dbReference>
<evidence type="ECO:0000256" key="1">
    <source>
        <dbReference type="SAM" id="Coils"/>
    </source>
</evidence>
<gene>
    <name evidence="2" type="ORF">EPI10_004402</name>
</gene>
<dbReference type="EMBL" id="SMMG02000002">
    <property type="protein sequence ID" value="KAA3482134.1"/>
    <property type="molecule type" value="Genomic_DNA"/>
</dbReference>
<protein>
    <submittedName>
        <fullName evidence="2">Uncharacterized protein</fullName>
    </submittedName>
</protein>
<dbReference type="AlphaFoldDB" id="A0A5B6WL91"/>
<keyword evidence="1" id="KW-0175">Coiled coil</keyword>
<accession>A0A5B6WL91</accession>